<dbReference type="EMBL" id="LYCR01000013">
    <property type="protein sequence ID" value="OGM48842.1"/>
    <property type="molecule type" value="Genomic_DNA"/>
</dbReference>
<dbReference type="Proteomes" id="UP000179179">
    <property type="component" value="Unassembled WGS sequence"/>
</dbReference>
<organism evidence="2 3">
    <name type="scientific">Aspergillus bombycis</name>
    <dbReference type="NCBI Taxonomy" id="109264"/>
    <lineage>
        <taxon>Eukaryota</taxon>
        <taxon>Fungi</taxon>
        <taxon>Dikarya</taxon>
        <taxon>Ascomycota</taxon>
        <taxon>Pezizomycotina</taxon>
        <taxon>Eurotiomycetes</taxon>
        <taxon>Eurotiomycetidae</taxon>
        <taxon>Eurotiales</taxon>
        <taxon>Aspergillaceae</taxon>
        <taxon>Aspergillus</taxon>
    </lineage>
</organism>
<dbReference type="GO" id="GO:0050660">
    <property type="term" value="F:flavin adenine dinucleotide binding"/>
    <property type="evidence" value="ECO:0007669"/>
    <property type="project" value="TreeGrafter"/>
</dbReference>
<dbReference type="AlphaFoldDB" id="A0A1F8AAU9"/>
<evidence type="ECO:0000313" key="2">
    <source>
        <dbReference type="EMBL" id="OGM48842.1"/>
    </source>
</evidence>
<proteinExistence type="predicted"/>
<name>A0A1F8AAU9_9EURO</name>
<keyword evidence="1" id="KW-0560">Oxidoreductase</keyword>
<dbReference type="SUPFAM" id="SSF51905">
    <property type="entry name" value="FAD/NAD(P)-binding domain"/>
    <property type="match status" value="1"/>
</dbReference>
<protein>
    <recommendedName>
        <fullName evidence="4">FAD/NAD(P)-binding domain-containing protein</fullName>
    </recommendedName>
</protein>
<evidence type="ECO:0000313" key="3">
    <source>
        <dbReference type="Proteomes" id="UP000179179"/>
    </source>
</evidence>
<gene>
    <name evidence="2" type="ORF">ABOM_002999</name>
</gene>
<dbReference type="PANTHER" id="PTHR43539:SF26">
    <property type="entry name" value="MONOOXYGENASE, PUTATIVE-RELATED"/>
    <property type="match status" value="1"/>
</dbReference>
<evidence type="ECO:0000256" key="1">
    <source>
        <dbReference type="ARBA" id="ARBA00023002"/>
    </source>
</evidence>
<dbReference type="InterPro" id="IPR050982">
    <property type="entry name" value="Auxin_biosynth/cation_transpt"/>
</dbReference>
<comment type="caution">
    <text evidence="2">The sequence shown here is derived from an EMBL/GenBank/DDBJ whole genome shotgun (WGS) entry which is preliminary data.</text>
</comment>
<dbReference type="InterPro" id="IPR036188">
    <property type="entry name" value="FAD/NAD-bd_sf"/>
</dbReference>
<dbReference type="Pfam" id="PF13738">
    <property type="entry name" value="Pyr_redox_3"/>
    <property type="match status" value="1"/>
</dbReference>
<reference evidence="2 3" key="1">
    <citation type="journal article" date="2016" name="Genome Biol. Evol.">
        <title>Draft genome sequence of an aflatoxigenic Aspergillus species, A. bombycis.</title>
        <authorList>
            <person name="Moore G.G."/>
            <person name="Mack B.M."/>
            <person name="Beltz S.B."/>
            <person name="Gilbert M.K."/>
        </authorList>
    </citation>
    <scope>NUCLEOTIDE SEQUENCE [LARGE SCALE GENOMIC DNA]</scope>
    <source>
        <strain evidence="3">NRRL 26010</strain>
    </source>
</reference>
<accession>A0A1F8AAU9</accession>
<sequence>MSLPPRRTPKGLGRSLFNAALGKASTRAFSTPKHVVLATSLAGVPFAPDIPGAEKFRGTVKHSTQHHSSRDWVGKKVLVVGTSSSGFDTAYDFAGRGIDVTLLQRSPTYLMSLDKSMPRMIAPVYSPEGRKRPDIDTADRVAYALPTGPAEELFRRTAKDIWGADAELIAKMEKAGFRVWRGQHDTGQQTLAYTRNGGFDFETGACGAIIDGSIKVEQGYPIRFTEDHVVLDVEREQKYDLVILAPGFSSTVESIRQIFGDELTSQCKPTWGMDQEGGSQATLNSKAGTKIMDQICYGFQRIQVTGSRFW</sequence>
<evidence type="ECO:0008006" key="4">
    <source>
        <dbReference type="Google" id="ProtNLM"/>
    </source>
</evidence>
<dbReference type="PANTHER" id="PTHR43539">
    <property type="entry name" value="FLAVIN-BINDING MONOOXYGENASE-LIKE PROTEIN (AFU_ORTHOLOGUE AFUA_4G09220)"/>
    <property type="match status" value="1"/>
</dbReference>
<dbReference type="GO" id="GO:0004497">
    <property type="term" value="F:monooxygenase activity"/>
    <property type="evidence" value="ECO:0007669"/>
    <property type="project" value="TreeGrafter"/>
</dbReference>
<dbReference type="GeneID" id="34446389"/>
<dbReference type="Gene3D" id="3.50.50.60">
    <property type="entry name" value="FAD/NAD(P)-binding domain"/>
    <property type="match status" value="1"/>
</dbReference>
<dbReference type="RefSeq" id="XP_022392559.1">
    <property type="nucleotide sequence ID" value="XM_022530129.1"/>
</dbReference>
<dbReference type="OrthoDB" id="74360at2759"/>
<keyword evidence="3" id="KW-1185">Reference proteome</keyword>